<dbReference type="AlphaFoldDB" id="A0A132PV89"/>
<dbReference type="STRING" id="59750.AWC31_34920"/>
<keyword evidence="2" id="KW-1185">Reference proteome</keyword>
<proteinExistence type="predicted"/>
<name>A0A132PV89_9MYCO</name>
<organism evidence="1 2">
    <name type="scientific">Mycolicibacterium wolinskyi</name>
    <dbReference type="NCBI Taxonomy" id="59750"/>
    <lineage>
        <taxon>Bacteria</taxon>
        <taxon>Bacillati</taxon>
        <taxon>Actinomycetota</taxon>
        <taxon>Actinomycetes</taxon>
        <taxon>Mycobacteriales</taxon>
        <taxon>Mycobacteriaceae</taxon>
        <taxon>Mycolicibacterium</taxon>
    </lineage>
</organism>
<evidence type="ECO:0008006" key="3">
    <source>
        <dbReference type="Google" id="ProtNLM"/>
    </source>
</evidence>
<reference evidence="1 2" key="1">
    <citation type="submission" date="2015-07" db="EMBL/GenBank/DDBJ databases">
        <title>A draft genome sequence of Mycobacterium wolinskyi.</title>
        <authorList>
            <person name="de Man T.J."/>
            <person name="Perry K.A."/>
            <person name="Coulliette A.D."/>
            <person name="Jensen B."/>
            <person name="Toney N.C."/>
            <person name="Limbago B.M."/>
            <person name="Noble-Wang J."/>
        </authorList>
    </citation>
    <scope>NUCLEOTIDE SEQUENCE [LARGE SCALE GENOMIC DNA]</scope>
    <source>
        <strain evidence="1 2">CDC_01</strain>
    </source>
</reference>
<accession>A0A132PV89</accession>
<protein>
    <recommendedName>
        <fullName evidence="3">ESX-1 secretion-associated protein</fullName>
    </recommendedName>
</protein>
<evidence type="ECO:0000313" key="1">
    <source>
        <dbReference type="EMBL" id="KWX26279.1"/>
    </source>
</evidence>
<gene>
    <name evidence="1" type="ORF">AFM11_02140</name>
</gene>
<dbReference type="EMBL" id="LGTW01000001">
    <property type="protein sequence ID" value="KWX26279.1"/>
    <property type="molecule type" value="Genomic_DNA"/>
</dbReference>
<sequence>MLADTATIRTLGHAYVTHAADLAAVAAALRAIPSPPDALGPVGDRFLTAFTAALSDQSNAVAALGERAQAASRTAAHNAASFDAAGDRAAGLLPQV</sequence>
<evidence type="ECO:0000313" key="2">
    <source>
        <dbReference type="Proteomes" id="UP000070612"/>
    </source>
</evidence>
<comment type="caution">
    <text evidence="1">The sequence shown here is derived from an EMBL/GenBank/DDBJ whole genome shotgun (WGS) entry which is preliminary data.</text>
</comment>
<dbReference type="Proteomes" id="UP000070612">
    <property type="component" value="Unassembled WGS sequence"/>
</dbReference>
<dbReference type="PATRIC" id="fig|59750.3.peg.439"/>